<dbReference type="Proteomes" id="UP000594480">
    <property type="component" value="Chromosome"/>
</dbReference>
<organism evidence="2 3">
    <name type="scientific">Microbacterium schleiferi</name>
    <dbReference type="NCBI Taxonomy" id="69362"/>
    <lineage>
        <taxon>Bacteria</taxon>
        <taxon>Bacillati</taxon>
        <taxon>Actinomycetota</taxon>
        <taxon>Actinomycetes</taxon>
        <taxon>Micrococcales</taxon>
        <taxon>Microbacteriaceae</taxon>
        <taxon>Microbacterium</taxon>
    </lineage>
</organism>
<dbReference type="InterPro" id="IPR051531">
    <property type="entry name" value="N-acetyltransferase"/>
</dbReference>
<protein>
    <submittedName>
        <fullName evidence="2">GNAT family N-acetyltransferase</fullName>
    </submittedName>
</protein>
<proteinExistence type="predicted"/>
<dbReference type="AlphaFoldDB" id="A0A7S8RGJ2"/>
<dbReference type="InterPro" id="IPR016181">
    <property type="entry name" value="Acyl_CoA_acyltransferase"/>
</dbReference>
<accession>A0A7S8RGJ2</accession>
<name>A0A7S8RGJ2_9MICO</name>
<evidence type="ECO:0000313" key="3">
    <source>
        <dbReference type="Proteomes" id="UP000594480"/>
    </source>
</evidence>
<dbReference type="PANTHER" id="PTHR43792">
    <property type="entry name" value="GNAT FAMILY, PUTATIVE (AFU_ORTHOLOGUE AFUA_3G00765)-RELATED-RELATED"/>
    <property type="match status" value="1"/>
</dbReference>
<dbReference type="RefSeq" id="WP_195691541.1">
    <property type="nucleotide sequence ID" value="NZ_CP064760.1"/>
</dbReference>
<evidence type="ECO:0000259" key="1">
    <source>
        <dbReference type="PROSITE" id="PS51186"/>
    </source>
</evidence>
<dbReference type="InterPro" id="IPR000182">
    <property type="entry name" value="GNAT_dom"/>
</dbReference>
<sequence length="179" mass="20232">MLLTTDRLRLRPLEASDAPALHRALGDPVAMAAYEHGFSLEETHDWIARQQQRYLDDGFGLWAMVHADTGELIGDAGITTQPVGDETVIEVGYHLARAWWGQGYATEAARACTSWAFATQDTDLVYARIRDTNIASMNVAIRLGMTVRQRFMVHYRGIDMPHLAFAIGRDRWDTQDVRR</sequence>
<evidence type="ECO:0000313" key="2">
    <source>
        <dbReference type="EMBL" id="QPE03437.1"/>
    </source>
</evidence>
<gene>
    <name evidence="2" type="ORF">IT882_08540</name>
</gene>
<keyword evidence="2" id="KW-0808">Transferase</keyword>
<dbReference type="PROSITE" id="PS51186">
    <property type="entry name" value="GNAT"/>
    <property type="match status" value="1"/>
</dbReference>
<dbReference type="KEGG" id="msf:IT882_08540"/>
<dbReference type="EMBL" id="CP064760">
    <property type="protein sequence ID" value="QPE03437.1"/>
    <property type="molecule type" value="Genomic_DNA"/>
</dbReference>
<keyword evidence="3" id="KW-1185">Reference proteome</keyword>
<dbReference type="Pfam" id="PF13302">
    <property type="entry name" value="Acetyltransf_3"/>
    <property type="match status" value="1"/>
</dbReference>
<dbReference type="Gene3D" id="3.40.630.30">
    <property type="match status" value="1"/>
</dbReference>
<dbReference type="GO" id="GO:0016747">
    <property type="term" value="F:acyltransferase activity, transferring groups other than amino-acyl groups"/>
    <property type="evidence" value="ECO:0007669"/>
    <property type="project" value="InterPro"/>
</dbReference>
<dbReference type="SUPFAM" id="SSF55729">
    <property type="entry name" value="Acyl-CoA N-acyltransferases (Nat)"/>
    <property type="match status" value="1"/>
</dbReference>
<dbReference type="PANTHER" id="PTHR43792:SF1">
    <property type="entry name" value="N-ACETYLTRANSFERASE DOMAIN-CONTAINING PROTEIN"/>
    <property type="match status" value="1"/>
</dbReference>
<feature type="domain" description="N-acetyltransferase" evidence="1">
    <location>
        <begin position="8"/>
        <end position="170"/>
    </location>
</feature>
<reference evidence="2 3" key="1">
    <citation type="submission" date="2020-11" db="EMBL/GenBank/DDBJ databases">
        <title>Amino acid is mineralized and recycled by bacteria in oceanic microbiome.</title>
        <authorList>
            <person name="Zheng L.Y."/>
        </authorList>
    </citation>
    <scope>NUCLEOTIDE SEQUENCE [LARGE SCALE GENOMIC DNA]</scope>
    <source>
        <strain evidence="2 3">A32-1</strain>
    </source>
</reference>